<organism evidence="1 2">
    <name type="scientific">Dermacentor silvarum</name>
    <name type="common">Tick</name>
    <dbReference type="NCBI Taxonomy" id="543639"/>
    <lineage>
        <taxon>Eukaryota</taxon>
        <taxon>Metazoa</taxon>
        <taxon>Ecdysozoa</taxon>
        <taxon>Arthropoda</taxon>
        <taxon>Chelicerata</taxon>
        <taxon>Arachnida</taxon>
        <taxon>Acari</taxon>
        <taxon>Parasitiformes</taxon>
        <taxon>Ixodida</taxon>
        <taxon>Ixodoidea</taxon>
        <taxon>Ixodidae</taxon>
        <taxon>Rhipicephalinae</taxon>
        <taxon>Dermacentor</taxon>
    </lineage>
</organism>
<proteinExistence type="predicted"/>
<evidence type="ECO:0000313" key="2">
    <source>
        <dbReference type="Proteomes" id="UP000821865"/>
    </source>
</evidence>
<name>A0ACB8CD07_DERSI</name>
<comment type="caution">
    <text evidence="1">The sequence shown here is derived from an EMBL/GenBank/DDBJ whole genome shotgun (WGS) entry which is preliminary data.</text>
</comment>
<gene>
    <name evidence="1" type="ORF">HPB49_002615</name>
</gene>
<accession>A0ACB8CD07</accession>
<reference evidence="1" key="1">
    <citation type="submission" date="2020-05" db="EMBL/GenBank/DDBJ databases">
        <title>Large-scale comparative analyses of tick genomes elucidate their genetic diversity and vector capacities.</title>
        <authorList>
            <person name="Jia N."/>
            <person name="Wang J."/>
            <person name="Shi W."/>
            <person name="Du L."/>
            <person name="Sun Y."/>
            <person name="Zhan W."/>
            <person name="Jiang J."/>
            <person name="Wang Q."/>
            <person name="Zhang B."/>
            <person name="Ji P."/>
            <person name="Sakyi L.B."/>
            <person name="Cui X."/>
            <person name="Yuan T."/>
            <person name="Jiang B."/>
            <person name="Yang W."/>
            <person name="Lam T.T.-Y."/>
            <person name="Chang Q."/>
            <person name="Ding S."/>
            <person name="Wang X."/>
            <person name="Zhu J."/>
            <person name="Ruan X."/>
            <person name="Zhao L."/>
            <person name="Wei J."/>
            <person name="Que T."/>
            <person name="Du C."/>
            <person name="Cheng J."/>
            <person name="Dai P."/>
            <person name="Han X."/>
            <person name="Huang E."/>
            <person name="Gao Y."/>
            <person name="Liu J."/>
            <person name="Shao H."/>
            <person name="Ye R."/>
            <person name="Li L."/>
            <person name="Wei W."/>
            <person name="Wang X."/>
            <person name="Wang C."/>
            <person name="Yang T."/>
            <person name="Huo Q."/>
            <person name="Li W."/>
            <person name="Guo W."/>
            <person name="Chen H."/>
            <person name="Zhou L."/>
            <person name="Ni X."/>
            <person name="Tian J."/>
            <person name="Zhou Y."/>
            <person name="Sheng Y."/>
            <person name="Liu T."/>
            <person name="Pan Y."/>
            <person name="Xia L."/>
            <person name="Li J."/>
            <person name="Zhao F."/>
            <person name="Cao W."/>
        </authorList>
    </citation>
    <scope>NUCLEOTIDE SEQUENCE</scope>
    <source>
        <strain evidence="1">Dsil-2018</strain>
    </source>
</reference>
<sequence>MKFRSRRGDCQLRHVNLLEILERGGCLVRVRAQVMTRDDSTGGWVPLGGGGLSSVSVRKRCDLQPAPNNAVPGGGTCCYQITGEREARVLLSCAIGRDFTYNKVMPTFHHWRAGEHKFGLTFQTSADARAFDKAVRIAMEDLLDGVGDLCGTFPDSDIGDDEVFMTLELPVDSRSSSGSSSAGSGLSPYSANHHLHRINYVRRNDGGPPPSNNHQKGGLLLDDAGNPVQQQPPEPYSYVQFAKHDYSYPLVETLKSGVVRDAGTGAPVPPGSGGGAPVTGQTPTVPPPGKKGAAAPPLPSKARGGQKRRQCRHCLEEFSEDSNVRGSCEYAPDSVLTCINTASCISCAHCMLYHCMADAEGDFSQRPCSCSGSPRDCRRRWAGLALLSLLVPCLCCYLPLRACHRAAVGCGLCGGRHQA</sequence>
<dbReference type="Proteomes" id="UP000821865">
    <property type="component" value="Chromosome 7"/>
</dbReference>
<keyword evidence="2" id="KW-1185">Reference proteome</keyword>
<dbReference type="EMBL" id="CM023476">
    <property type="protein sequence ID" value="KAH7940624.1"/>
    <property type="molecule type" value="Genomic_DNA"/>
</dbReference>
<evidence type="ECO:0000313" key="1">
    <source>
        <dbReference type="EMBL" id="KAH7940624.1"/>
    </source>
</evidence>
<protein>
    <submittedName>
        <fullName evidence="1">Uncharacterized protein</fullName>
    </submittedName>
</protein>